<dbReference type="InterPro" id="IPR018490">
    <property type="entry name" value="cNMP-bd_dom_sf"/>
</dbReference>
<name>A0A5P9JTN1_9HYPH</name>
<organism evidence="2 3">
    <name type="scientific">Microvirga thermotolerans</name>
    <dbReference type="NCBI Taxonomy" id="2651334"/>
    <lineage>
        <taxon>Bacteria</taxon>
        <taxon>Pseudomonadati</taxon>
        <taxon>Pseudomonadota</taxon>
        <taxon>Alphaproteobacteria</taxon>
        <taxon>Hyphomicrobiales</taxon>
        <taxon>Methylobacteriaceae</taxon>
        <taxon>Microvirga</taxon>
    </lineage>
</organism>
<dbReference type="Gene3D" id="2.60.120.10">
    <property type="entry name" value="Jelly Rolls"/>
    <property type="match status" value="1"/>
</dbReference>
<evidence type="ECO:0000259" key="1">
    <source>
        <dbReference type="PROSITE" id="PS50042"/>
    </source>
</evidence>
<dbReference type="InterPro" id="IPR000595">
    <property type="entry name" value="cNMP-bd_dom"/>
</dbReference>
<dbReference type="InterPro" id="IPR014710">
    <property type="entry name" value="RmlC-like_jellyroll"/>
</dbReference>
<dbReference type="SMART" id="SM00100">
    <property type="entry name" value="cNMP"/>
    <property type="match status" value="1"/>
</dbReference>
<dbReference type="Pfam" id="PF00027">
    <property type="entry name" value="cNMP_binding"/>
    <property type="match status" value="1"/>
</dbReference>
<proteinExistence type="predicted"/>
<dbReference type="EMBL" id="CP045423">
    <property type="protein sequence ID" value="QFU14986.1"/>
    <property type="molecule type" value="Genomic_DNA"/>
</dbReference>
<sequence>MALDDDIAVLSGAPLFSLLDRDALRLVAFAAETRNLREGDTLFRKGDRSDGGYVVSRGAIALDAREDGSAAEFVAGPGALIGQAALFARIERPATAIAREPSTVIRVAPSLMRRVLEEFPAAAAAMHEALALDLVRLTEGLERVRRRLVAIDGEESPAARDEG</sequence>
<dbReference type="CDD" id="cd00038">
    <property type="entry name" value="CAP_ED"/>
    <property type="match status" value="1"/>
</dbReference>
<dbReference type="KEGG" id="mico:GDR74_01445"/>
<dbReference type="SUPFAM" id="SSF51206">
    <property type="entry name" value="cAMP-binding domain-like"/>
    <property type="match status" value="1"/>
</dbReference>
<feature type="domain" description="Cyclic nucleotide-binding" evidence="1">
    <location>
        <begin position="15"/>
        <end position="116"/>
    </location>
</feature>
<dbReference type="Proteomes" id="UP000325614">
    <property type="component" value="Chromosome"/>
</dbReference>
<evidence type="ECO:0000313" key="2">
    <source>
        <dbReference type="EMBL" id="QFU14986.1"/>
    </source>
</evidence>
<evidence type="ECO:0000313" key="3">
    <source>
        <dbReference type="Proteomes" id="UP000325614"/>
    </source>
</evidence>
<reference evidence="2 3" key="1">
    <citation type="submission" date="2019-10" db="EMBL/GenBank/DDBJ databases">
        <title>Isolation, Identification of Microvirga thermotolerans HR1, a novel thermophilic bacterium and Comparative Genomics of the genus Microvirga.</title>
        <authorList>
            <person name="Li J."/>
            <person name="Zhang W."/>
            <person name="Lin M."/>
            <person name="Wang J."/>
        </authorList>
    </citation>
    <scope>NUCLEOTIDE SEQUENCE [LARGE SCALE GENOMIC DNA]</scope>
    <source>
        <strain evidence="2 3">HR1</strain>
    </source>
</reference>
<gene>
    <name evidence="2" type="ORF">GDR74_01445</name>
</gene>
<accession>A0A5P9JTN1</accession>
<keyword evidence="3" id="KW-1185">Reference proteome</keyword>
<dbReference type="PROSITE" id="PS50042">
    <property type="entry name" value="CNMP_BINDING_3"/>
    <property type="match status" value="1"/>
</dbReference>
<dbReference type="RefSeq" id="WP_152584636.1">
    <property type="nucleotide sequence ID" value="NZ_CP045423.1"/>
</dbReference>
<dbReference type="AlphaFoldDB" id="A0A5P9JTN1"/>
<protein>
    <submittedName>
        <fullName evidence="2">Cyclic nucleotide-binding domain-containing protein</fullName>
    </submittedName>
</protein>